<protein>
    <submittedName>
        <fullName evidence="1">Uncharacterized protein</fullName>
    </submittedName>
</protein>
<name>A0ABW1F2X0_9ACTN</name>
<gene>
    <name evidence="1" type="ORF">ACFP0N_26375</name>
</gene>
<accession>A0ABW1F2X0</accession>
<reference evidence="2" key="1">
    <citation type="journal article" date="2019" name="Int. J. Syst. Evol. Microbiol.">
        <title>The Global Catalogue of Microorganisms (GCM) 10K type strain sequencing project: providing services to taxonomists for standard genome sequencing and annotation.</title>
        <authorList>
            <consortium name="The Broad Institute Genomics Platform"/>
            <consortium name="The Broad Institute Genome Sequencing Center for Infectious Disease"/>
            <person name="Wu L."/>
            <person name="Ma J."/>
        </authorList>
    </citation>
    <scope>NUCLEOTIDE SEQUENCE [LARGE SCALE GENOMIC DNA]</scope>
    <source>
        <strain evidence="2">CGMCC 4.1469</strain>
    </source>
</reference>
<comment type="caution">
    <text evidence="1">The sequence shown here is derived from an EMBL/GenBank/DDBJ whole genome shotgun (WGS) entry which is preliminary data.</text>
</comment>
<keyword evidence="2" id="KW-1185">Reference proteome</keyword>
<evidence type="ECO:0000313" key="2">
    <source>
        <dbReference type="Proteomes" id="UP001596067"/>
    </source>
</evidence>
<dbReference type="Proteomes" id="UP001596067">
    <property type="component" value="Unassembled WGS sequence"/>
</dbReference>
<dbReference type="RefSeq" id="WP_313763586.1">
    <property type="nucleotide sequence ID" value="NZ_BAAAVH010000113.1"/>
</dbReference>
<sequence length="213" mass="23254">MLPALHLDRLRIQLAQLPELITLAHLALLPGSGRRGARVSGATRTAPLPCRVDVLSLVGPTAASTVRDDHGDQDQTPGLDLLAGWARTVLDDRQRANDWTGWVRPAGHDWERTASRAVKVLLLHLDWAATRQYARDLADEIGRLHGHLNRVSGTPFTTGPARRHVCARCKLMTATIRPDGMCECSAPDCLAVLTADEYADRAERVLAELAKVA</sequence>
<dbReference type="EMBL" id="JBHSOD010000041">
    <property type="protein sequence ID" value="MFC5888498.1"/>
    <property type="molecule type" value="Genomic_DNA"/>
</dbReference>
<evidence type="ECO:0000313" key="1">
    <source>
        <dbReference type="EMBL" id="MFC5888498.1"/>
    </source>
</evidence>
<proteinExistence type="predicted"/>
<organism evidence="1 2">
    <name type="scientific">Kitasatospora aburaviensis</name>
    <dbReference type="NCBI Taxonomy" id="67265"/>
    <lineage>
        <taxon>Bacteria</taxon>
        <taxon>Bacillati</taxon>
        <taxon>Actinomycetota</taxon>
        <taxon>Actinomycetes</taxon>
        <taxon>Kitasatosporales</taxon>
        <taxon>Streptomycetaceae</taxon>
        <taxon>Kitasatospora</taxon>
    </lineage>
</organism>